<proteinExistence type="predicted"/>
<feature type="transmembrane region" description="Helical" evidence="2">
    <location>
        <begin position="350"/>
        <end position="383"/>
    </location>
</feature>
<feature type="compositionally biased region" description="Basic and acidic residues" evidence="1">
    <location>
        <begin position="65"/>
        <end position="79"/>
    </location>
</feature>
<sequence>MYMPTDLTAFSPSAKAIIYATHNESQALPAFFQASANVSFEASWLERMGPRARLNPPADCASVRSQKDATREPIAEAARKGRAPLTSDSICSFRSAVGQPTGQLVMQISQEIADHLRSREARRHGTIRATLKEWSVAFDGKRVPRAKLFTNRIGSHPYPAEESLLDALQAQEPSTVQEYAAAKTASVKAACTHLKRHRTGAHVSDVRRFGMIRSLRTALQLLFVLSLKTQANAVRCFQCDNQYGTCNSGECTGLACIMIEAITNQKKSVQKGCLHFLDRSRCLKADLMGVETTKCTCSSDFCNDDEQLLKNDLVQRSLNTASSSTNPERSKRTNLGAGVGLRLTRNNLLMLIFMCLFITGSFSLLLFNTLCLQITTLAIIALVL</sequence>
<keyword evidence="2" id="KW-0812">Transmembrane</keyword>
<reference evidence="4" key="1">
    <citation type="submission" date="2019-12" db="UniProtKB">
        <authorList>
            <consortium name="WormBaseParasite"/>
        </authorList>
    </citation>
    <scope>IDENTIFICATION</scope>
</reference>
<dbReference type="AlphaFoldDB" id="A0A5S6Q9A9"/>
<evidence type="ECO:0000256" key="2">
    <source>
        <dbReference type="SAM" id="Phobius"/>
    </source>
</evidence>
<protein>
    <submittedName>
        <fullName evidence="4">Activin types I and II receptor domain-containing protein</fullName>
    </submittedName>
</protein>
<evidence type="ECO:0000313" key="4">
    <source>
        <dbReference type="WBParaSite" id="TMUE_1000003901.1"/>
    </source>
</evidence>
<dbReference type="Proteomes" id="UP000046395">
    <property type="component" value="Unassembled WGS sequence"/>
</dbReference>
<evidence type="ECO:0000256" key="1">
    <source>
        <dbReference type="SAM" id="MobiDB-lite"/>
    </source>
</evidence>
<organism evidence="3 4">
    <name type="scientific">Trichuris muris</name>
    <name type="common">Mouse whipworm</name>
    <dbReference type="NCBI Taxonomy" id="70415"/>
    <lineage>
        <taxon>Eukaryota</taxon>
        <taxon>Metazoa</taxon>
        <taxon>Ecdysozoa</taxon>
        <taxon>Nematoda</taxon>
        <taxon>Enoplea</taxon>
        <taxon>Dorylaimia</taxon>
        <taxon>Trichinellida</taxon>
        <taxon>Trichuridae</taxon>
        <taxon>Trichuris</taxon>
    </lineage>
</organism>
<accession>A0A5S6Q9A9</accession>
<dbReference type="WBParaSite" id="TMUE_1000003901.1">
    <property type="protein sequence ID" value="TMUE_1000003901.1"/>
    <property type="gene ID" value="WBGene00298812"/>
</dbReference>
<name>A0A5S6Q9A9_TRIMR</name>
<keyword evidence="2" id="KW-1133">Transmembrane helix</keyword>
<feature type="region of interest" description="Disordered" evidence="1">
    <location>
        <begin position="55"/>
        <end position="81"/>
    </location>
</feature>
<evidence type="ECO:0000313" key="3">
    <source>
        <dbReference type="Proteomes" id="UP000046395"/>
    </source>
</evidence>
<keyword evidence="2" id="KW-0472">Membrane</keyword>
<keyword evidence="3" id="KW-1185">Reference proteome</keyword>